<dbReference type="STRING" id="592010.GCWU000182_001048"/>
<keyword evidence="3 6" id="KW-0812">Transmembrane</keyword>
<dbReference type="Pfam" id="PF12704">
    <property type="entry name" value="MacB_PCD"/>
    <property type="match status" value="1"/>
</dbReference>
<sequence>MKWYQRAWAYVSRKRVRVGLLFLILSLITTAVLAVFAIQISTQQVQDKLLSLSNAGFQLQGQGLQAGMKESDISQVAQVEGIADVQYQSEGLAKFESGQVIQAQQAVQRDQGDDIFNQLLSIQGRQDSQTDLDFASGALTLSQGRHLTPDDKDKVMVHEAFAEANKLQLGDKISLKGTQLTEGGEAKDGEAKEFEIVGIYSGKRSETFTGLSSDLTENRLYTDYASSQALYGRQADDYQVRLAQYRVKNPKELDQVISRVKALSLDWDQTQLTANSQAFDQVAAPIASFQSLMNLMTGAVLVVSVITLFLVLLFCLRERVHEFGILLSIGISKGQIIGQILLELWGLSIGAWAIAAAVAYPLANSFFSSLLVSNDLPDQVRKLFAAAAPTWQAGLVATSYGVVLLIIVVAVMACAGLILTKKPKEILGQLS</sequence>
<dbReference type="GO" id="GO:0022857">
    <property type="term" value="F:transmembrane transporter activity"/>
    <property type="evidence" value="ECO:0007669"/>
    <property type="project" value="TreeGrafter"/>
</dbReference>
<dbReference type="AlphaFoldDB" id="W1Q630"/>
<evidence type="ECO:0000256" key="2">
    <source>
        <dbReference type="ARBA" id="ARBA00022475"/>
    </source>
</evidence>
<dbReference type="InterPro" id="IPR050250">
    <property type="entry name" value="Macrolide_Exporter_MacB"/>
</dbReference>
<name>W1Q630_ABIDE</name>
<accession>W1Q630</accession>
<evidence type="ECO:0000256" key="5">
    <source>
        <dbReference type="ARBA" id="ARBA00023136"/>
    </source>
</evidence>
<gene>
    <name evidence="9" type="ORF">GCWU000182_001048</name>
</gene>
<evidence type="ECO:0000313" key="9">
    <source>
        <dbReference type="EMBL" id="ESK65574.1"/>
    </source>
</evidence>
<dbReference type="Proteomes" id="UP000019050">
    <property type="component" value="Unassembled WGS sequence"/>
</dbReference>
<dbReference type="InterPro" id="IPR025857">
    <property type="entry name" value="MacB_PCD"/>
</dbReference>
<organism evidence="9 10">
    <name type="scientific">Abiotrophia defectiva ATCC 49176</name>
    <dbReference type="NCBI Taxonomy" id="592010"/>
    <lineage>
        <taxon>Bacteria</taxon>
        <taxon>Bacillati</taxon>
        <taxon>Bacillota</taxon>
        <taxon>Bacilli</taxon>
        <taxon>Lactobacillales</taxon>
        <taxon>Aerococcaceae</taxon>
        <taxon>Abiotrophia</taxon>
    </lineage>
</organism>
<proteinExistence type="predicted"/>
<dbReference type="HOGENOM" id="CLU_039499_2_1_9"/>
<keyword evidence="2" id="KW-1003">Cell membrane</keyword>
<dbReference type="OrthoDB" id="9812886at2"/>
<comment type="caution">
    <text evidence="9">The sequence shown here is derived from an EMBL/GenBank/DDBJ whole genome shotgun (WGS) entry which is preliminary data.</text>
</comment>
<evidence type="ECO:0000256" key="6">
    <source>
        <dbReference type="SAM" id="Phobius"/>
    </source>
</evidence>
<feature type="transmembrane region" description="Helical" evidence="6">
    <location>
        <begin position="336"/>
        <end position="363"/>
    </location>
</feature>
<reference evidence="9" key="1">
    <citation type="submission" date="2013-06" db="EMBL/GenBank/DDBJ databases">
        <authorList>
            <person name="Weinstock G."/>
            <person name="Sodergren E."/>
            <person name="Clifton S."/>
            <person name="Fulton L."/>
            <person name="Fulton B."/>
            <person name="Courtney L."/>
            <person name="Fronick C."/>
            <person name="Harrison M."/>
            <person name="Strong C."/>
            <person name="Farmer C."/>
            <person name="Delahaunty K."/>
            <person name="Markovic C."/>
            <person name="Hall O."/>
            <person name="Minx P."/>
            <person name="Tomlinson C."/>
            <person name="Mitreva M."/>
            <person name="Nelson J."/>
            <person name="Hou S."/>
            <person name="Wollam A."/>
            <person name="Pepin K.H."/>
            <person name="Johnson M."/>
            <person name="Bhonagiri V."/>
            <person name="Nash W.E."/>
            <person name="Warren W."/>
            <person name="Chinwalla A."/>
            <person name="Mardis E.R."/>
            <person name="Wilson R.K."/>
        </authorList>
    </citation>
    <scope>NUCLEOTIDE SEQUENCE [LARGE SCALE GENOMIC DNA]</scope>
    <source>
        <strain evidence="9">ATCC 49176</strain>
    </source>
</reference>
<keyword evidence="4 6" id="KW-1133">Transmembrane helix</keyword>
<dbReference type="GO" id="GO:0005886">
    <property type="term" value="C:plasma membrane"/>
    <property type="evidence" value="ECO:0007669"/>
    <property type="project" value="UniProtKB-SubCell"/>
</dbReference>
<evidence type="ECO:0000256" key="4">
    <source>
        <dbReference type="ARBA" id="ARBA00022989"/>
    </source>
</evidence>
<evidence type="ECO:0000256" key="1">
    <source>
        <dbReference type="ARBA" id="ARBA00004651"/>
    </source>
</evidence>
<keyword evidence="5 6" id="KW-0472">Membrane</keyword>
<evidence type="ECO:0000313" key="10">
    <source>
        <dbReference type="Proteomes" id="UP000019050"/>
    </source>
</evidence>
<dbReference type="EMBL" id="ACIN03000007">
    <property type="protein sequence ID" value="ESK65574.1"/>
    <property type="molecule type" value="Genomic_DNA"/>
</dbReference>
<comment type="subcellular location">
    <subcellularLocation>
        <location evidence="1">Cell membrane</location>
        <topology evidence="1">Multi-pass membrane protein</topology>
    </subcellularLocation>
</comment>
<dbReference type="RefSeq" id="WP_023391693.1">
    <property type="nucleotide sequence ID" value="NZ_KI535340.1"/>
</dbReference>
<protein>
    <submittedName>
        <fullName evidence="9">Efflux ABC transporter, permease protein</fullName>
    </submittedName>
</protein>
<evidence type="ECO:0000256" key="3">
    <source>
        <dbReference type="ARBA" id="ARBA00022692"/>
    </source>
</evidence>
<feature type="transmembrane region" description="Helical" evidence="6">
    <location>
        <begin position="295"/>
        <end position="316"/>
    </location>
</feature>
<evidence type="ECO:0000259" key="8">
    <source>
        <dbReference type="Pfam" id="PF12704"/>
    </source>
</evidence>
<feature type="domain" description="ABC3 transporter permease C-terminal" evidence="7">
    <location>
        <begin position="295"/>
        <end position="421"/>
    </location>
</feature>
<dbReference type="Pfam" id="PF02687">
    <property type="entry name" value="FtsX"/>
    <property type="match status" value="1"/>
</dbReference>
<dbReference type="InterPro" id="IPR003838">
    <property type="entry name" value="ABC3_permease_C"/>
</dbReference>
<dbReference type="eggNOG" id="COG0577">
    <property type="taxonomic scope" value="Bacteria"/>
</dbReference>
<feature type="domain" description="MacB-like periplasmic core" evidence="8">
    <location>
        <begin position="23"/>
        <end position="262"/>
    </location>
</feature>
<dbReference type="GeneID" id="84817585"/>
<dbReference type="PANTHER" id="PTHR30572:SF9">
    <property type="entry name" value="ABC TRANSPORTER PERMEASE PROTEIN"/>
    <property type="match status" value="1"/>
</dbReference>
<feature type="transmembrane region" description="Helical" evidence="6">
    <location>
        <begin position="399"/>
        <end position="419"/>
    </location>
</feature>
<dbReference type="PANTHER" id="PTHR30572">
    <property type="entry name" value="MEMBRANE COMPONENT OF TRANSPORTER-RELATED"/>
    <property type="match status" value="1"/>
</dbReference>
<evidence type="ECO:0000259" key="7">
    <source>
        <dbReference type="Pfam" id="PF02687"/>
    </source>
</evidence>
<keyword evidence="10" id="KW-1185">Reference proteome</keyword>